<dbReference type="InterPro" id="IPR013324">
    <property type="entry name" value="RNA_pol_sigma_r3/r4-like"/>
</dbReference>
<dbReference type="PROSITE" id="PS00715">
    <property type="entry name" value="SIGMA70_1"/>
    <property type="match status" value="1"/>
</dbReference>
<dbReference type="OrthoDB" id="9809557at2"/>
<dbReference type="Pfam" id="PF04545">
    <property type="entry name" value="Sigma70_r4"/>
    <property type="match status" value="1"/>
</dbReference>
<feature type="compositionally biased region" description="Acidic residues" evidence="8">
    <location>
        <begin position="242"/>
        <end position="256"/>
    </location>
</feature>
<dbReference type="InterPro" id="IPR014284">
    <property type="entry name" value="RNA_pol_sigma-70_dom"/>
</dbReference>
<evidence type="ECO:0000256" key="8">
    <source>
        <dbReference type="SAM" id="MobiDB-lite"/>
    </source>
</evidence>
<keyword evidence="4 6" id="KW-0238">DNA-binding</keyword>
<dbReference type="PANTHER" id="PTHR30603:SF60">
    <property type="entry name" value="RNA POLYMERASE SIGMA FACTOR RPOD"/>
    <property type="match status" value="1"/>
</dbReference>
<feature type="coiled-coil region" evidence="7">
    <location>
        <begin position="414"/>
        <end position="441"/>
    </location>
</feature>
<feature type="region of interest" description="Disordered" evidence="8">
    <location>
        <begin position="1"/>
        <end position="28"/>
    </location>
</feature>
<evidence type="ECO:0000259" key="10">
    <source>
        <dbReference type="PROSITE" id="PS00716"/>
    </source>
</evidence>
<dbReference type="InterPro" id="IPR007624">
    <property type="entry name" value="RNA_pol_sigma70_r3"/>
</dbReference>
<evidence type="ECO:0000259" key="9">
    <source>
        <dbReference type="PROSITE" id="PS00715"/>
    </source>
</evidence>
<dbReference type="InterPro" id="IPR050239">
    <property type="entry name" value="Sigma-70_RNA_pol_init_factors"/>
</dbReference>
<dbReference type="FunFam" id="1.10.601.10:FF:000001">
    <property type="entry name" value="RNA polymerase sigma factor SigA"/>
    <property type="match status" value="1"/>
</dbReference>
<dbReference type="InterPro" id="IPR042189">
    <property type="entry name" value="RNA_pol_sigma_70_r1_1_sf"/>
</dbReference>
<dbReference type="SUPFAM" id="SSF88659">
    <property type="entry name" value="Sigma3 and sigma4 domains of RNA polymerase sigma factors"/>
    <property type="match status" value="2"/>
</dbReference>
<dbReference type="InterPro" id="IPR009042">
    <property type="entry name" value="RNA_pol_sigma70_r1_2"/>
</dbReference>
<comment type="subunit">
    <text evidence="6">Interacts transiently with the RNA polymerase catalytic core.</text>
</comment>
<dbReference type="InterPro" id="IPR007127">
    <property type="entry name" value="RNA_pol_sigma_70_r1_1"/>
</dbReference>
<name>A0A158HUK6_9BURK</name>
<feature type="region of interest" description="Sigma-70 factor domain-3" evidence="6">
    <location>
        <begin position="514"/>
        <end position="590"/>
    </location>
</feature>
<dbReference type="InterPro" id="IPR013325">
    <property type="entry name" value="RNA_pol_sigma_r2"/>
</dbReference>
<dbReference type="Gene3D" id="1.10.220.120">
    <property type="entry name" value="Sigma-70 factor, region 1.1"/>
    <property type="match status" value="1"/>
</dbReference>
<dbReference type="EMBL" id="FCON02000020">
    <property type="protein sequence ID" value="SAL48064.1"/>
    <property type="molecule type" value="Genomic_DNA"/>
</dbReference>
<feature type="compositionally biased region" description="Polar residues" evidence="8">
    <location>
        <begin position="224"/>
        <end position="234"/>
    </location>
</feature>
<evidence type="ECO:0000256" key="1">
    <source>
        <dbReference type="ARBA" id="ARBA00022490"/>
    </source>
</evidence>
<keyword evidence="2 6" id="KW-0805">Transcription regulation</keyword>
<dbReference type="Gene3D" id="1.10.601.10">
    <property type="entry name" value="RNA Polymerase Primary Sigma Factor"/>
    <property type="match status" value="1"/>
</dbReference>
<feature type="region of interest" description="Disordered" evidence="8">
    <location>
        <begin position="213"/>
        <end position="260"/>
    </location>
</feature>
<dbReference type="AlphaFoldDB" id="A0A158HUK6"/>
<dbReference type="InterPro" id="IPR036388">
    <property type="entry name" value="WH-like_DNA-bd_sf"/>
</dbReference>
<dbReference type="InterPro" id="IPR007627">
    <property type="entry name" value="RNA_pol_sigma70_r2"/>
</dbReference>
<dbReference type="Gene3D" id="1.10.10.10">
    <property type="entry name" value="Winged helix-like DNA-binding domain superfamily/Winged helix DNA-binding domain"/>
    <property type="match status" value="2"/>
</dbReference>
<dbReference type="PANTHER" id="PTHR30603">
    <property type="entry name" value="RNA POLYMERASE SIGMA FACTOR RPO"/>
    <property type="match status" value="1"/>
</dbReference>
<dbReference type="GO" id="GO:0005737">
    <property type="term" value="C:cytoplasm"/>
    <property type="evidence" value="ECO:0007669"/>
    <property type="project" value="UniProtKB-SubCell"/>
</dbReference>
<sequence>MRSFDQEDSGPDTAATARKAPGRRASKGKTVAVLLPMDAASTALQDEERQLQMRALIQLGKERGYLTHAEINDHLPDNFAQTAAIETIVSTFNDMGVTVYEQAPDAETLLLNDAAPAAVSDDQADEEAEVALSTVDSEFGRTTDPVRMYMREMGATELLTRAGEVEIAKRIEDGLHEMIQAIAACPATIATILASAEQVAAGEVRIDELVDGLNEDTTEDEPSGSDSTASQDINTDTARTDDVDDADADDDSDLEAADTNKANEARLKQLTSDSLAIFARVSELFGQMPHASVAEGKGIAAFAHLCKEIQRELAPIRFTARTIDRLCADVQQQVAHVRAVERRILQIAVDRCGMPREEFVESFPGHETDLQWTEKAAASREYGAALERSLPAIQAEQQKLIDIEVNAVLPLQQLKKINRQMMAAESKMRQAKREMIEANLRLVISIAKKYVNRGMHFLDLIQEGNIGLMKAVDKFEYRRGWKFSTYATWWVRQAVTRAIADQARTIRVPVHMIETINKLNRISREILQQTGQEAHPAVLAERMEMPEEKIRGILKIAKQPVSLETPVGEDADATLGDMIEDPTASSPADAAVHANMRAAIDEALNALSPREAKVLRMRFGIDTASDYTLEELGKQFDVTRERIRQIESKAMRKLMHPSRADKLREFLDR</sequence>
<dbReference type="Pfam" id="PF04546">
    <property type="entry name" value="Sigma70_ner"/>
    <property type="match status" value="1"/>
</dbReference>
<feature type="domain" description="RNA polymerase sigma-70" evidence="9">
    <location>
        <begin position="459"/>
        <end position="472"/>
    </location>
</feature>
<dbReference type="NCBIfam" id="TIGR02937">
    <property type="entry name" value="sigma70-ECF"/>
    <property type="match status" value="1"/>
</dbReference>
<keyword evidence="3 6" id="KW-0731">Sigma factor</keyword>
<dbReference type="Pfam" id="PF03979">
    <property type="entry name" value="Sigma70_r1_1"/>
    <property type="match status" value="1"/>
</dbReference>
<dbReference type="Proteomes" id="UP000054770">
    <property type="component" value="Unassembled WGS sequence"/>
</dbReference>
<keyword evidence="7" id="KW-0175">Coiled coil</keyword>
<dbReference type="CDD" id="cd06171">
    <property type="entry name" value="Sigma70_r4"/>
    <property type="match status" value="1"/>
</dbReference>
<evidence type="ECO:0000256" key="3">
    <source>
        <dbReference type="ARBA" id="ARBA00023082"/>
    </source>
</evidence>
<comment type="caution">
    <text evidence="11">The sequence shown here is derived from an EMBL/GenBank/DDBJ whole genome shotgun (WGS) entry which is preliminary data.</text>
</comment>
<dbReference type="InterPro" id="IPR000943">
    <property type="entry name" value="RNA_pol_sigma70"/>
</dbReference>
<evidence type="ECO:0000313" key="12">
    <source>
        <dbReference type="Proteomes" id="UP000054770"/>
    </source>
</evidence>
<dbReference type="PRINTS" id="PR00046">
    <property type="entry name" value="SIGMA70FCT"/>
</dbReference>
<evidence type="ECO:0000256" key="6">
    <source>
        <dbReference type="HAMAP-Rule" id="MF_00963"/>
    </source>
</evidence>
<evidence type="ECO:0000256" key="5">
    <source>
        <dbReference type="ARBA" id="ARBA00023163"/>
    </source>
</evidence>
<gene>
    <name evidence="6" type="primary">rpoD</name>
    <name evidence="11" type="ORF">AWB68_02342</name>
</gene>
<feature type="region of interest" description="Sigma-70 factor domain-2" evidence="6">
    <location>
        <begin position="435"/>
        <end position="505"/>
    </location>
</feature>
<keyword evidence="1 6" id="KW-0963">Cytoplasm</keyword>
<dbReference type="InterPro" id="IPR012760">
    <property type="entry name" value="RNA_pol_sigma_RpoD_C"/>
</dbReference>
<dbReference type="InterPro" id="IPR007630">
    <property type="entry name" value="RNA_pol_sigma70_r4"/>
</dbReference>
<dbReference type="NCBIfam" id="NF004208">
    <property type="entry name" value="PRK05658.1"/>
    <property type="match status" value="1"/>
</dbReference>
<reference evidence="11" key="1">
    <citation type="submission" date="2016-01" db="EMBL/GenBank/DDBJ databases">
        <authorList>
            <person name="Peeters C."/>
        </authorList>
    </citation>
    <scope>NUCLEOTIDE SEQUENCE [LARGE SCALE GENOMIC DNA]</scope>
    <source>
        <strain evidence="11">LMG 22940</strain>
    </source>
</reference>
<dbReference type="SUPFAM" id="SSF88946">
    <property type="entry name" value="Sigma2 domain of RNA polymerase sigma factors"/>
    <property type="match status" value="1"/>
</dbReference>
<dbReference type="RefSeq" id="WP_087644512.1">
    <property type="nucleotide sequence ID" value="NZ_FCON02000020.1"/>
</dbReference>
<comment type="similarity">
    <text evidence="6">Belongs to the sigma-70 factor family. RpoD/SigA subfamily.</text>
</comment>
<feature type="DNA-binding region" description="H-T-H motif" evidence="6">
    <location>
        <begin position="629"/>
        <end position="648"/>
    </location>
</feature>
<feature type="compositionally biased region" description="Acidic residues" evidence="8">
    <location>
        <begin position="1"/>
        <end position="10"/>
    </location>
</feature>
<dbReference type="InterPro" id="IPR028630">
    <property type="entry name" value="Sigma70_RpoD"/>
</dbReference>
<proteinExistence type="inferred from homology"/>
<dbReference type="HAMAP" id="MF_00963">
    <property type="entry name" value="Sigma70_RpoD_SigA"/>
    <property type="match status" value="1"/>
</dbReference>
<comment type="function">
    <text evidence="6">Sigma factors are initiation factors that promote the attachment of RNA polymerase to specific initiation sites and are then released. This sigma factor is the primary sigma factor during exponential growth.</text>
</comment>
<dbReference type="GO" id="GO:0006352">
    <property type="term" value="P:DNA-templated transcription initiation"/>
    <property type="evidence" value="ECO:0007669"/>
    <property type="project" value="UniProtKB-UniRule"/>
</dbReference>
<dbReference type="Pfam" id="PF00140">
    <property type="entry name" value="Sigma70_r1_2"/>
    <property type="match status" value="1"/>
</dbReference>
<dbReference type="NCBIfam" id="TIGR02393">
    <property type="entry name" value="RpoD_Cterm"/>
    <property type="match status" value="1"/>
</dbReference>
<evidence type="ECO:0000256" key="4">
    <source>
        <dbReference type="ARBA" id="ARBA00023125"/>
    </source>
</evidence>
<protein>
    <recommendedName>
        <fullName evidence="6">RNA polymerase sigma factor RpoD</fullName>
    </recommendedName>
    <alternativeName>
        <fullName evidence="6">Sigma-70</fullName>
    </alternativeName>
</protein>
<dbReference type="InterPro" id="IPR007631">
    <property type="entry name" value="RNA_pol_sigma_70_non-ess"/>
</dbReference>
<dbReference type="PROSITE" id="PS00716">
    <property type="entry name" value="SIGMA70_2"/>
    <property type="match status" value="1"/>
</dbReference>
<feature type="short sequence motif" description="Interaction with polymerase core subunit RpoC" evidence="6">
    <location>
        <begin position="459"/>
        <end position="462"/>
    </location>
</feature>
<organism evidence="11 12">
    <name type="scientific">Caballeronia choica</name>
    <dbReference type="NCBI Taxonomy" id="326476"/>
    <lineage>
        <taxon>Bacteria</taxon>
        <taxon>Pseudomonadati</taxon>
        <taxon>Pseudomonadota</taxon>
        <taxon>Betaproteobacteria</taxon>
        <taxon>Burkholderiales</taxon>
        <taxon>Burkholderiaceae</taxon>
        <taxon>Caballeronia</taxon>
    </lineage>
</organism>
<feature type="region of interest" description="Sigma-70 factor domain-4" evidence="6">
    <location>
        <begin position="603"/>
        <end position="656"/>
    </location>
</feature>
<evidence type="ECO:0000256" key="7">
    <source>
        <dbReference type="SAM" id="Coils"/>
    </source>
</evidence>
<dbReference type="Pfam" id="PF04539">
    <property type="entry name" value="Sigma70_r3"/>
    <property type="match status" value="1"/>
</dbReference>
<dbReference type="GO" id="GO:0016987">
    <property type="term" value="F:sigma factor activity"/>
    <property type="evidence" value="ECO:0007669"/>
    <property type="project" value="UniProtKB-UniRule"/>
</dbReference>
<feature type="domain" description="RNA polymerase sigma-70" evidence="10">
    <location>
        <begin position="628"/>
        <end position="654"/>
    </location>
</feature>
<keyword evidence="5 6" id="KW-0804">Transcription</keyword>
<keyword evidence="12" id="KW-1185">Reference proteome</keyword>
<comment type="subcellular location">
    <subcellularLocation>
        <location evidence="6">Cytoplasm</location>
    </subcellularLocation>
</comment>
<evidence type="ECO:0000313" key="11">
    <source>
        <dbReference type="EMBL" id="SAL48064.1"/>
    </source>
</evidence>
<evidence type="ECO:0000256" key="2">
    <source>
        <dbReference type="ARBA" id="ARBA00023015"/>
    </source>
</evidence>
<dbReference type="GO" id="GO:0003677">
    <property type="term" value="F:DNA binding"/>
    <property type="evidence" value="ECO:0007669"/>
    <property type="project" value="UniProtKB-UniRule"/>
</dbReference>
<dbReference type="Pfam" id="PF04542">
    <property type="entry name" value="Sigma70_r2"/>
    <property type="match status" value="1"/>
</dbReference>
<accession>A0A158HUK6</accession>
<feature type="compositionally biased region" description="Acidic residues" evidence="8">
    <location>
        <begin position="213"/>
        <end position="223"/>
    </location>
</feature>